<dbReference type="PANTHER" id="PTHR30204:SF58">
    <property type="entry name" value="HTH-TYPE TRANSCRIPTIONAL REGULATOR YFMP"/>
    <property type="match status" value="1"/>
</dbReference>
<organism evidence="3 4">
    <name type="scientific">Paeniglutamicibacter sulfureus</name>
    <dbReference type="NCBI Taxonomy" id="43666"/>
    <lineage>
        <taxon>Bacteria</taxon>
        <taxon>Bacillati</taxon>
        <taxon>Actinomycetota</taxon>
        <taxon>Actinomycetes</taxon>
        <taxon>Micrococcales</taxon>
        <taxon>Micrococcaceae</taxon>
        <taxon>Paeniglutamicibacter</taxon>
    </lineage>
</organism>
<reference evidence="3 4" key="1">
    <citation type="submission" date="2023-07" db="EMBL/GenBank/DDBJ databases">
        <title>Sequencing the genomes of 1000 actinobacteria strains.</title>
        <authorList>
            <person name="Klenk H.-P."/>
        </authorList>
    </citation>
    <scope>NUCLEOTIDE SEQUENCE [LARGE SCALE GENOMIC DNA]</scope>
    <source>
        <strain evidence="3 4">DSM 20167</strain>
    </source>
</reference>
<dbReference type="SUPFAM" id="SSF46955">
    <property type="entry name" value="Putative DNA-binding domain"/>
    <property type="match status" value="1"/>
</dbReference>
<feature type="domain" description="HTH merR-type" evidence="2">
    <location>
        <begin position="19"/>
        <end position="87"/>
    </location>
</feature>
<dbReference type="RefSeq" id="WP_310288606.1">
    <property type="nucleotide sequence ID" value="NZ_BAAAWO010000001.1"/>
</dbReference>
<proteinExistence type="predicted"/>
<sequence length="114" mass="12184">MSLERGSTMVIGDPGARGVYAISVAAELVGMGQQNLRLYERAGLLEPGRTEGGTRRYSDNDIVILRRIAELLALGLNLSGIRVALALEAENTALRQELSRYSDGADDAEPAAQP</sequence>
<keyword evidence="1 3" id="KW-0238">DNA-binding</keyword>
<gene>
    <name evidence="3" type="ORF">J2S64_000961</name>
</gene>
<dbReference type="InterPro" id="IPR009061">
    <property type="entry name" value="DNA-bd_dom_put_sf"/>
</dbReference>
<dbReference type="InterPro" id="IPR047057">
    <property type="entry name" value="MerR_fam"/>
</dbReference>
<evidence type="ECO:0000313" key="3">
    <source>
        <dbReference type="EMBL" id="MDR7357270.1"/>
    </source>
</evidence>
<dbReference type="Proteomes" id="UP001183817">
    <property type="component" value="Unassembled WGS sequence"/>
</dbReference>
<dbReference type="InterPro" id="IPR000551">
    <property type="entry name" value="MerR-type_HTH_dom"/>
</dbReference>
<accession>A0ABU2BFA4</accession>
<evidence type="ECO:0000256" key="1">
    <source>
        <dbReference type="ARBA" id="ARBA00023125"/>
    </source>
</evidence>
<keyword evidence="4" id="KW-1185">Reference proteome</keyword>
<protein>
    <submittedName>
        <fullName evidence="3">DNA-binding transcriptional MerR regulator</fullName>
    </submittedName>
</protein>
<dbReference type="Gene3D" id="1.10.1660.10">
    <property type="match status" value="1"/>
</dbReference>
<dbReference type="EMBL" id="JAVDYI010000001">
    <property type="protein sequence ID" value="MDR7357270.1"/>
    <property type="molecule type" value="Genomic_DNA"/>
</dbReference>
<dbReference type="Pfam" id="PF13411">
    <property type="entry name" value="MerR_1"/>
    <property type="match status" value="1"/>
</dbReference>
<dbReference type="PANTHER" id="PTHR30204">
    <property type="entry name" value="REDOX-CYCLING DRUG-SENSING TRANSCRIPTIONAL ACTIVATOR SOXR"/>
    <property type="match status" value="1"/>
</dbReference>
<dbReference type="SMART" id="SM00422">
    <property type="entry name" value="HTH_MERR"/>
    <property type="match status" value="1"/>
</dbReference>
<dbReference type="PROSITE" id="PS50937">
    <property type="entry name" value="HTH_MERR_2"/>
    <property type="match status" value="1"/>
</dbReference>
<evidence type="ECO:0000313" key="4">
    <source>
        <dbReference type="Proteomes" id="UP001183817"/>
    </source>
</evidence>
<name>A0ABU2BFA4_9MICC</name>
<dbReference type="GO" id="GO:0003677">
    <property type="term" value="F:DNA binding"/>
    <property type="evidence" value="ECO:0007669"/>
    <property type="project" value="UniProtKB-KW"/>
</dbReference>
<comment type="caution">
    <text evidence="3">The sequence shown here is derived from an EMBL/GenBank/DDBJ whole genome shotgun (WGS) entry which is preliminary data.</text>
</comment>
<evidence type="ECO:0000259" key="2">
    <source>
        <dbReference type="PROSITE" id="PS50937"/>
    </source>
</evidence>